<evidence type="ECO:0000313" key="3">
    <source>
        <dbReference type="Proteomes" id="UP000298030"/>
    </source>
</evidence>
<protein>
    <submittedName>
        <fullName evidence="2">Uncharacterized protein</fullName>
    </submittedName>
</protein>
<dbReference type="AlphaFoldDB" id="A0A4Y7SUK0"/>
<feature type="compositionally biased region" description="Basic and acidic residues" evidence="1">
    <location>
        <begin position="202"/>
        <end position="213"/>
    </location>
</feature>
<organism evidence="2 3">
    <name type="scientific">Coprinellus micaceus</name>
    <name type="common">Glistening ink-cap mushroom</name>
    <name type="synonym">Coprinus micaceus</name>
    <dbReference type="NCBI Taxonomy" id="71717"/>
    <lineage>
        <taxon>Eukaryota</taxon>
        <taxon>Fungi</taxon>
        <taxon>Dikarya</taxon>
        <taxon>Basidiomycota</taxon>
        <taxon>Agaricomycotina</taxon>
        <taxon>Agaricomycetes</taxon>
        <taxon>Agaricomycetidae</taxon>
        <taxon>Agaricales</taxon>
        <taxon>Agaricineae</taxon>
        <taxon>Psathyrellaceae</taxon>
        <taxon>Coprinellus</taxon>
    </lineage>
</organism>
<comment type="caution">
    <text evidence="2">The sequence shown here is derived from an EMBL/GenBank/DDBJ whole genome shotgun (WGS) entry which is preliminary data.</text>
</comment>
<gene>
    <name evidence="2" type="ORF">FA13DRAFT_1738332</name>
</gene>
<evidence type="ECO:0000313" key="2">
    <source>
        <dbReference type="EMBL" id="TEB25401.1"/>
    </source>
</evidence>
<dbReference type="EMBL" id="QPFP01000057">
    <property type="protein sequence ID" value="TEB25401.1"/>
    <property type="molecule type" value="Genomic_DNA"/>
</dbReference>
<dbReference type="Proteomes" id="UP000298030">
    <property type="component" value="Unassembled WGS sequence"/>
</dbReference>
<reference evidence="2 3" key="1">
    <citation type="journal article" date="2019" name="Nat. Ecol. Evol.">
        <title>Megaphylogeny resolves global patterns of mushroom evolution.</title>
        <authorList>
            <person name="Varga T."/>
            <person name="Krizsan K."/>
            <person name="Foldi C."/>
            <person name="Dima B."/>
            <person name="Sanchez-Garcia M."/>
            <person name="Sanchez-Ramirez S."/>
            <person name="Szollosi G.J."/>
            <person name="Szarkandi J.G."/>
            <person name="Papp V."/>
            <person name="Albert L."/>
            <person name="Andreopoulos W."/>
            <person name="Angelini C."/>
            <person name="Antonin V."/>
            <person name="Barry K.W."/>
            <person name="Bougher N.L."/>
            <person name="Buchanan P."/>
            <person name="Buyck B."/>
            <person name="Bense V."/>
            <person name="Catcheside P."/>
            <person name="Chovatia M."/>
            <person name="Cooper J."/>
            <person name="Damon W."/>
            <person name="Desjardin D."/>
            <person name="Finy P."/>
            <person name="Geml J."/>
            <person name="Haridas S."/>
            <person name="Hughes K."/>
            <person name="Justo A."/>
            <person name="Karasinski D."/>
            <person name="Kautmanova I."/>
            <person name="Kiss B."/>
            <person name="Kocsube S."/>
            <person name="Kotiranta H."/>
            <person name="LaButti K.M."/>
            <person name="Lechner B.E."/>
            <person name="Liimatainen K."/>
            <person name="Lipzen A."/>
            <person name="Lukacs Z."/>
            <person name="Mihaltcheva S."/>
            <person name="Morgado L.N."/>
            <person name="Niskanen T."/>
            <person name="Noordeloos M.E."/>
            <person name="Ohm R.A."/>
            <person name="Ortiz-Santana B."/>
            <person name="Ovrebo C."/>
            <person name="Racz N."/>
            <person name="Riley R."/>
            <person name="Savchenko A."/>
            <person name="Shiryaev A."/>
            <person name="Soop K."/>
            <person name="Spirin V."/>
            <person name="Szebenyi C."/>
            <person name="Tomsovsky M."/>
            <person name="Tulloss R.E."/>
            <person name="Uehling J."/>
            <person name="Grigoriev I.V."/>
            <person name="Vagvolgyi C."/>
            <person name="Papp T."/>
            <person name="Martin F.M."/>
            <person name="Miettinen O."/>
            <person name="Hibbett D.S."/>
            <person name="Nagy L.G."/>
        </authorList>
    </citation>
    <scope>NUCLEOTIDE SEQUENCE [LARGE SCALE GENOMIC DNA]</scope>
    <source>
        <strain evidence="2 3">FP101781</strain>
    </source>
</reference>
<feature type="compositionally biased region" description="Acidic residues" evidence="1">
    <location>
        <begin position="58"/>
        <end position="68"/>
    </location>
</feature>
<keyword evidence="3" id="KW-1185">Reference proteome</keyword>
<feature type="compositionally biased region" description="Low complexity" evidence="1">
    <location>
        <begin position="1"/>
        <end position="11"/>
    </location>
</feature>
<accession>A0A4Y7SUK0</accession>
<name>A0A4Y7SUK0_COPMI</name>
<proteinExistence type="predicted"/>
<feature type="compositionally biased region" description="Acidic residues" evidence="1">
    <location>
        <begin position="90"/>
        <end position="101"/>
    </location>
</feature>
<feature type="region of interest" description="Disordered" evidence="1">
    <location>
        <begin position="198"/>
        <end position="243"/>
    </location>
</feature>
<evidence type="ECO:0000256" key="1">
    <source>
        <dbReference type="SAM" id="MobiDB-lite"/>
    </source>
</evidence>
<feature type="region of interest" description="Disordered" evidence="1">
    <location>
        <begin position="1"/>
        <end position="101"/>
    </location>
</feature>
<dbReference type="OrthoDB" id="2505473at2759"/>
<sequence>MGDADSSSSRSSDSRGRGRGRGKSRGGLGKYLRARGRGHRGGGRPAQFRERLLLEGEGPNEEEDEEEAAERAAKYSRRQLGTNEDRYKEEEPEMGSDGEPILEPEVDLSAFLEKQKISDDKPVLGLEKKTIDEDEVDASLAHISSNPNKPSIDRKGKVQEIKWDRELEEMSRAKAAAEAQRDLKARFKAKSEKLKAKPVFKSARERQAEKVEVAPELPPAEGSATKSKDSKEAMEDYLDELLG</sequence>
<feature type="compositionally biased region" description="Basic residues" evidence="1">
    <location>
        <begin position="32"/>
        <end position="42"/>
    </location>
</feature>